<reference evidence="2" key="1">
    <citation type="journal article" date="2015" name="Nature">
        <title>Complex archaea that bridge the gap between prokaryotes and eukaryotes.</title>
        <authorList>
            <person name="Spang A."/>
            <person name="Saw J.H."/>
            <person name="Jorgensen S.L."/>
            <person name="Zaremba-Niedzwiedzka K."/>
            <person name="Martijn J."/>
            <person name="Lind A.E."/>
            <person name="van Eijk R."/>
            <person name="Schleper C."/>
            <person name="Guy L."/>
            <person name="Ettema T.J."/>
        </authorList>
    </citation>
    <scope>NUCLEOTIDE SEQUENCE</scope>
</reference>
<dbReference type="InterPro" id="IPR007539">
    <property type="entry name" value="DUF551"/>
</dbReference>
<dbReference type="EMBL" id="LAZR01010132">
    <property type="protein sequence ID" value="KKM68643.1"/>
    <property type="molecule type" value="Genomic_DNA"/>
</dbReference>
<comment type="caution">
    <text evidence="2">The sequence shown here is derived from an EMBL/GenBank/DDBJ whole genome shotgun (WGS) entry which is preliminary data.</text>
</comment>
<gene>
    <name evidence="2" type="ORF">LCGC14_1458790</name>
</gene>
<proteinExistence type="predicted"/>
<evidence type="ECO:0000259" key="1">
    <source>
        <dbReference type="Pfam" id="PF04448"/>
    </source>
</evidence>
<evidence type="ECO:0000313" key="2">
    <source>
        <dbReference type="EMBL" id="KKM68643.1"/>
    </source>
</evidence>
<sequence>MKWISVEDRLPEKGNVTKYKAEIWRHGIMDCTETGKAEYLGMNKIIGKPMWNTPTFETDDYYENVTHWGEL</sequence>
<dbReference type="AlphaFoldDB" id="A0A0F9JGB6"/>
<dbReference type="Pfam" id="PF04448">
    <property type="entry name" value="DUF551"/>
    <property type="match status" value="1"/>
</dbReference>
<feature type="domain" description="DUF551" evidence="1">
    <location>
        <begin position="2"/>
        <end position="71"/>
    </location>
</feature>
<organism evidence="2">
    <name type="scientific">marine sediment metagenome</name>
    <dbReference type="NCBI Taxonomy" id="412755"/>
    <lineage>
        <taxon>unclassified sequences</taxon>
        <taxon>metagenomes</taxon>
        <taxon>ecological metagenomes</taxon>
    </lineage>
</organism>
<accession>A0A0F9JGB6</accession>
<name>A0A0F9JGB6_9ZZZZ</name>
<protein>
    <recommendedName>
        <fullName evidence="1">DUF551 domain-containing protein</fullName>
    </recommendedName>
</protein>